<organism evidence="1 2">
    <name type="scientific">Lactuca sativa</name>
    <name type="common">Garden lettuce</name>
    <dbReference type="NCBI Taxonomy" id="4236"/>
    <lineage>
        <taxon>Eukaryota</taxon>
        <taxon>Viridiplantae</taxon>
        <taxon>Streptophyta</taxon>
        <taxon>Embryophyta</taxon>
        <taxon>Tracheophyta</taxon>
        <taxon>Spermatophyta</taxon>
        <taxon>Magnoliopsida</taxon>
        <taxon>eudicotyledons</taxon>
        <taxon>Gunneridae</taxon>
        <taxon>Pentapetalae</taxon>
        <taxon>asterids</taxon>
        <taxon>campanulids</taxon>
        <taxon>Asterales</taxon>
        <taxon>Asteraceae</taxon>
        <taxon>Cichorioideae</taxon>
        <taxon>Cichorieae</taxon>
        <taxon>Lactucinae</taxon>
        <taxon>Lactuca</taxon>
    </lineage>
</organism>
<proteinExistence type="predicted"/>
<sequence length="178" mass="20730">MIVPIKFYGDVTIDILIEARIIDDNPLKEHEDSIAKIQEIETLRLDLKQKSRCYGILFVRNFEDMKYFDEKAIINHESNTSFIRLVLKVKHPLSIGDYRSINLIGNIYKIISKFLVDLLKNVISMFISQEKSSYSTNRNILDGPLVINKEITWVRKRKKCSSSNLMLIRLLTTLFGSF</sequence>
<keyword evidence="2" id="KW-1185">Reference proteome</keyword>
<evidence type="ECO:0008006" key="3">
    <source>
        <dbReference type="Google" id="ProtNLM"/>
    </source>
</evidence>
<dbReference type="Proteomes" id="UP000235145">
    <property type="component" value="Unassembled WGS sequence"/>
</dbReference>
<dbReference type="AlphaFoldDB" id="A0A9R1XLD6"/>
<name>A0A9R1XLD6_LACSA</name>
<accession>A0A9R1XLD6</accession>
<gene>
    <name evidence="1" type="ORF">LSAT_V11C400180170</name>
</gene>
<evidence type="ECO:0000313" key="2">
    <source>
        <dbReference type="Proteomes" id="UP000235145"/>
    </source>
</evidence>
<evidence type="ECO:0000313" key="1">
    <source>
        <dbReference type="EMBL" id="KAJ0214069.1"/>
    </source>
</evidence>
<dbReference type="EMBL" id="NBSK02000004">
    <property type="protein sequence ID" value="KAJ0214069.1"/>
    <property type="molecule type" value="Genomic_DNA"/>
</dbReference>
<protein>
    <recommendedName>
        <fullName evidence="3">Reverse transcriptase domain-containing protein</fullName>
    </recommendedName>
</protein>
<reference evidence="1 2" key="1">
    <citation type="journal article" date="2017" name="Nat. Commun.">
        <title>Genome assembly with in vitro proximity ligation data and whole-genome triplication in lettuce.</title>
        <authorList>
            <person name="Reyes-Chin-Wo S."/>
            <person name="Wang Z."/>
            <person name="Yang X."/>
            <person name="Kozik A."/>
            <person name="Arikit S."/>
            <person name="Song C."/>
            <person name="Xia L."/>
            <person name="Froenicke L."/>
            <person name="Lavelle D.O."/>
            <person name="Truco M.J."/>
            <person name="Xia R."/>
            <person name="Zhu S."/>
            <person name="Xu C."/>
            <person name="Xu H."/>
            <person name="Xu X."/>
            <person name="Cox K."/>
            <person name="Korf I."/>
            <person name="Meyers B.C."/>
            <person name="Michelmore R.W."/>
        </authorList>
    </citation>
    <scope>NUCLEOTIDE SEQUENCE [LARGE SCALE GENOMIC DNA]</scope>
    <source>
        <strain evidence="2">cv. Salinas</strain>
        <tissue evidence="1">Seedlings</tissue>
    </source>
</reference>
<comment type="caution">
    <text evidence="1">The sequence shown here is derived from an EMBL/GenBank/DDBJ whole genome shotgun (WGS) entry which is preliminary data.</text>
</comment>